<reference evidence="4" key="1">
    <citation type="submission" date="2017-02" db="UniProtKB">
        <authorList>
            <consortium name="WormBaseParasite"/>
        </authorList>
    </citation>
    <scope>IDENTIFICATION</scope>
</reference>
<evidence type="ECO:0000313" key="3">
    <source>
        <dbReference type="Proteomes" id="UP000271162"/>
    </source>
</evidence>
<gene>
    <name evidence="2" type="ORF">NBR_LOCUS9069</name>
</gene>
<sequence>MGREPSSSGHLLVRTPTKTLAIVAQLFRSCLLLASAGCNGFGPNIELGQRQQKPGQECPHTETVSSCGTETTNWVSFN</sequence>
<feature type="compositionally biased region" description="Polar residues" evidence="1">
    <location>
        <begin position="62"/>
        <end position="78"/>
    </location>
</feature>
<proteinExistence type="predicted"/>
<evidence type="ECO:0000313" key="2">
    <source>
        <dbReference type="EMBL" id="VDL72658.1"/>
    </source>
</evidence>
<feature type="region of interest" description="Disordered" evidence="1">
    <location>
        <begin position="51"/>
        <end position="78"/>
    </location>
</feature>
<reference evidence="2 3" key="2">
    <citation type="submission" date="2018-11" db="EMBL/GenBank/DDBJ databases">
        <authorList>
            <consortium name="Pathogen Informatics"/>
        </authorList>
    </citation>
    <scope>NUCLEOTIDE SEQUENCE [LARGE SCALE GENOMIC DNA]</scope>
</reference>
<dbReference type="EMBL" id="UYSL01020086">
    <property type="protein sequence ID" value="VDL72658.1"/>
    <property type="molecule type" value="Genomic_DNA"/>
</dbReference>
<dbReference type="AlphaFoldDB" id="A0A0N4Y0K5"/>
<dbReference type="WBParaSite" id="NBR_0000906801-mRNA-1">
    <property type="protein sequence ID" value="NBR_0000906801-mRNA-1"/>
    <property type="gene ID" value="NBR_0000906801"/>
</dbReference>
<evidence type="ECO:0000256" key="1">
    <source>
        <dbReference type="SAM" id="MobiDB-lite"/>
    </source>
</evidence>
<dbReference type="Proteomes" id="UP000271162">
    <property type="component" value="Unassembled WGS sequence"/>
</dbReference>
<name>A0A0N4Y0K5_NIPBR</name>
<keyword evidence="3" id="KW-1185">Reference proteome</keyword>
<organism evidence="4">
    <name type="scientific">Nippostrongylus brasiliensis</name>
    <name type="common">Rat hookworm</name>
    <dbReference type="NCBI Taxonomy" id="27835"/>
    <lineage>
        <taxon>Eukaryota</taxon>
        <taxon>Metazoa</taxon>
        <taxon>Ecdysozoa</taxon>
        <taxon>Nematoda</taxon>
        <taxon>Chromadorea</taxon>
        <taxon>Rhabditida</taxon>
        <taxon>Rhabditina</taxon>
        <taxon>Rhabditomorpha</taxon>
        <taxon>Strongyloidea</taxon>
        <taxon>Heligmosomidae</taxon>
        <taxon>Nippostrongylus</taxon>
    </lineage>
</organism>
<evidence type="ECO:0000313" key="4">
    <source>
        <dbReference type="WBParaSite" id="NBR_0000906801-mRNA-1"/>
    </source>
</evidence>
<protein>
    <submittedName>
        <fullName evidence="4">Secreted protein</fullName>
    </submittedName>
</protein>
<accession>A0A0N4Y0K5</accession>